<organism evidence="1 2">
    <name type="scientific">Blastococcus mobilis</name>
    <dbReference type="NCBI Taxonomy" id="1938746"/>
    <lineage>
        <taxon>Bacteria</taxon>
        <taxon>Bacillati</taxon>
        <taxon>Actinomycetota</taxon>
        <taxon>Actinomycetes</taxon>
        <taxon>Geodermatophilales</taxon>
        <taxon>Geodermatophilaceae</taxon>
        <taxon>Blastococcus</taxon>
    </lineage>
</organism>
<gene>
    <name evidence="1" type="ORF">SAMN06272737_105105</name>
</gene>
<dbReference type="EMBL" id="FZNO01000005">
    <property type="protein sequence ID" value="SNR38622.1"/>
    <property type="molecule type" value="Genomic_DNA"/>
</dbReference>
<accession>A0A238VWB0</accession>
<sequence length="97" mass="10637">MTTLFSPATVTPRELRILRRAYLRRTAPVARCASHVGRQAIVAVALLEMVDQLPTYLRTTIATLARGTDWTHAADLWDAAERSLPASVILTPALVQA</sequence>
<dbReference type="AlphaFoldDB" id="A0A238VWB0"/>
<evidence type="ECO:0000313" key="2">
    <source>
        <dbReference type="Proteomes" id="UP000198403"/>
    </source>
</evidence>
<dbReference type="RefSeq" id="WP_089335705.1">
    <property type="nucleotide sequence ID" value="NZ_FZNO01000005.1"/>
</dbReference>
<evidence type="ECO:0000313" key="1">
    <source>
        <dbReference type="EMBL" id="SNR38622.1"/>
    </source>
</evidence>
<name>A0A238VWB0_9ACTN</name>
<keyword evidence="2" id="KW-1185">Reference proteome</keyword>
<proteinExistence type="predicted"/>
<reference evidence="1 2" key="1">
    <citation type="submission" date="2017-06" db="EMBL/GenBank/DDBJ databases">
        <authorList>
            <person name="Kim H.J."/>
            <person name="Triplett B.A."/>
        </authorList>
    </citation>
    <scope>NUCLEOTIDE SEQUENCE [LARGE SCALE GENOMIC DNA]</scope>
    <source>
        <strain evidence="1 2">DSM 44272</strain>
    </source>
</reference>
<protein>
    <submittedName>
        <fullName evidence="1">Uncharacterized protein</fullName>
    </submittedName>
</protein>
<dbReference type="Proteomes" id="UP000198403">
    <property type="component" value="Unassembled WGS sequence"/>
</dbReference>